<dbReference type="EMBL" id="CP013244">
    <property type="protein sequence ID" value="ANP46404.1"/>
    <property type="molecule type" value="Genomic_DNA"/>
</dbReference>
<keyword evidence="3" id="KW-1185">Reference proteome</keyword>
<proteinExistence type="predicted"/>
<keyword evidence="1" id="KW-1133">Transmembrane helix</keyword>
<keyword evidence="1" id="KW-0812">Transmembrane</keyword>
<dbReference type="Proteomes" id="UP000092498">
    <property type="component" value="Chromosome"/>
</dbReference>
<evidence type="ECO:0000313" key="2">
    <source>
        <dbReference type="EMBL" id="ANP46404.1"/>
    </source>
</evidence>
<dbReference type="STRING" id="1759059.ATE48_10990"/>
<gene>
    <name evidence="2" type="ORF">ATE48_10990</name>
</gene>
<name>A0A1B1AIL1_9PROT</name>
<evidence type="ECO:0000256" key="1">
    <source>
        <dbReference type="SAM" id="Phobius"/>
    </source>
</evidence>
<evidence type="ECO:0000313" key="3">
    <source>
        <dbReference type="Proteomes" id="UP000092498"/>
    </source>
</evidence>
<organism evidence="2 3">
    <name type="scientific">Candidatus Viadribacter manganicus</name>
    <dbReference type="NCBI Taxonomy" id="1759059"/>
    <lineage>
        <taxon>Bacteria</taxon>
        <taxon>Pseudomonadati</taxon>
        <taxon>Pseudomonadota</taxon>
        <taxon>Alphaproteobacteria</taxon>
        <taxon>Hyphomonadales</taxon>
        <taxon>Hyphomonadaceae</taxon>
        <taxon>Candidatus Viadribacter</taxon>
    </lineage>
</organism>
<dbReference type="RefSeq" id="WP_066771442.1">
    <property type="nucleotide sequence ID" value="NZ_CP013244.1"/>
</dbReference>
<feature type="transmembrane region" description="Helical" evidence="1">
    <location>
        <begin position="48"/>
        <end position="66"/>
    </location>
</feature>
<accession>A0A1B1AIL1</accession>
<reference evidence="2 3" key="1">
    <citation type="submission" date="2015-11" db="EMBL/GenBank/DDBJ databases">
        <title>Whole-Genome Sequence of Candidatus Oderbacter manganicum from the National Park Lower Oder Valley, Germany.</title>
        <authorList>
            <person name="Braun B."/>
            <person name="Liere K."/>
            <person name="Szewzyk U."/>
        </authorList>
    </citation>
    <scope>NUCLEOTIDE SEQUENCE [LARGE SCALE GENOMIC DNA]</scope>
    <source>
        <strain evidence="2 3">OTSz_A_272</strain>
    </source>
</reference>
<dbReference type="KEGG" id="cbot:ATE48_10990"/>
<dbReference type="AlphaFoldDB" id="A0A1B1AIL1"/>
<feature type="transmembrane region" description="Helical" evidence="1">
    <location>
        <begin position="12"/>
        <end position="42"/>
    </location>
</feature>
<protein>
    <submittedName>
        <fullName evidence="2">Uncharacterized protein</fullName>
    </submittedName>
</protein>
<dbReference type="InParanoid" id="A0A1B1AIL1"/>
<keyword evidence="1" id="KW-0472">Membrane</keyword>
<sequence>MADDRPPRRESVLELVLGVLSLLWWSSILIEGLGVTLVVGLTDIEPRSAALMVLPVPLIVWVVLSVQKSVRKPALYSWP</sequence>